<dbReference type="InterPro" id="IPR036922">
    <property type="entry name" value="Rieske_2Fe-2S_sf"/>
</dbReference>
<feature type="domain" description="Rieske" evidence="7">
    <location>
        <begin position="425"/>
        <end position="523"/>
    </location>
</feature>
<gene>
    <name evidence="8" type="ORF">NDI76_00700</name>
</gene>
<sequence>MSSDNRPTERDESTAERDAYWFRTASGPPRDPLETDVRTDVAVVGAGIAGLTTALELAEAGRDVAVVERDRVGEGVTARSSAKVTSLHGFRYAGLAEEFGAETARGYAAANEAAIDYVERRCEAADADVGFRRLPAYTYVEDDSKRETVESEFEAAQRAGLSASLVEDVAVSEDAVGAVRVDDQAQFDPRAYLFALTEAVDDAGGVVFERTRATDLDTGAPHRVRTERGNVVADDVVVASHFPVFDRGGYFARQTPKHSLVVGVRVADPPTEAHFYRESEPYLSIRSAGASADDEPIVLVGGQNHQTGKDGSVRERYERLEQQAREHFDVESVECRWSTQDFTPIDDLPYVGEMGPVSDGVYVATGFDGWGMTNGTAAGRIIADLIRGEPNPYADVFDPSRFTPSAAGDFAKENAEVAKAFVGDWVTKPRADEVRNLDVDEATVLRDGSDVRGVYRDDDGDVHAVSAVCPHMGCLVEWNDGDRTWDCPCHGSRFDYEGGVVDGPAVEDLASVPESKSDGSASESDD</sequence>
<evidence type="ECO:0000256" key="4">
    <source>
        <dbReference type="ARBA" id="ARBA00023014"/>
    </source>
</evidence>
<evidence type="ECO:0000259" key="7">
    <source>
        <dbReference type="PROSITE" id="PS51296"/>
    </source>
</evidence>
<feature type="compositionally biased region" description="Basic and acidic residues" evidence="6">
    <location>
        <begin position="1"/>
        <end position="20"/>
    </location>
</feature>
<dbReference type="Gene3D" id="3.50.50.60">
    <property type="entry name" value="FAD/NAD(P)-binding domain"/>
    <property type="match status" value="1"/>
</dbReference>
<dbReference type="PANTHER" id="PTHR13847:SF274">
    <property type="entry name" value="RIESKE 2FE-2S IRON-SULFUR PROTEIN YHFW-RELATED"/>
    <property type="match status" value="1"/>
</dbReference>
<evidence type="ECO:0000313" key="9">
    <source>
        <dbReference type="Proteomes" id="UP001257060"/>
    </source>
</evidence>
<reference evidence="8 9" key="1">
    <citation type="submission" date="2022-06" db="EMBL/GenBank/DDBJ databases">
        <title>Halogeometricum sp. a new haloarchaeum isolate from saline soil.</title>
        <authorList>
            <person name="Strakova D."/>
            <person name="Galisteo C."/>
            <person name="Sanchez-Porro C."/>
            <person name="Ventosa A."/>
        </authorList>
    </citation>
    <scope>NUCLEOTIDE SEQUENCE [LARGE SCALE GENOMIC DNA]</scope>
    <source>
        <strain evidence="8 9">S1BR25-6</strain>
    </source>
</reference>
<keyword evidence="1" id="KW-0001">2Fe-2S</keyword>
<dbReference type="InterPro" id="IPR006076">
    <property type="entry name" value="FAD-dep_OxRdtase"/>
</dbReference>
<feature type="region of interest" description="Disordered" evidence="6">
    <location>
        <begin position="1"/>
        <end position="35"/>
    </location>
</feature>
<feature type="region of interest" description="Disordered" evidence="6">
    <location>
        <begin position="504"/>
        <end position="526"/>
    </location>
</feature>
<dbReference type="Gene3D" id="3.30.9.10">
    <property type="entry name" value="D-Amino Acid Oxidase, subunit A, domain 2"/>
    <property type="match status" value="1"/>
</dbReference>
<accession>A0ABU2GAD5</accession>
<dbReference type="EMBL" id="JAMQOP010000001">
    <property type="protein sequence ID" value="MDS0297259.1"/>
    <property type="molecule type" value="Genomic_DNA"/>
</dbReference>
<dbReference type="PANTHER" id="PTHR13847">
    <property type="entry name" value="SARCOSINE DEHYDROGENASE-RELATED"/>
    <property type="match status" value="1"/>
</dbReference>
<keyword evidence="3" id="KW-0408">Iron</keyword>
<dbReference type="InterPro" id="IPR017941">
    <property type="entry name" value="Rieske_2Fe-2S"/>
</dbReference>
<dbReference type="SUPFAM" id="SSF50022">
    <property type="entry name" value="ISP domain"/>
    <property type="match status" value="1"/>
</dbReference>
<keyword evidence="4" id="KW-0411">Iron-sulfur</keyword>
<dbReference type="InterPro" id="IPR005805">
    <property type="entry name" value="Rieske_Fe-S_prot_C"/>
</dbReference>
<dbReference type="PROSITE" id="PS51296">
    <property type="entry name" value="RIESKE"/>
    <property type="match status" value="1"/>
</dbReference>
<dbReference type="Gene3D" id="2.102.10.10">
    <property type="entry name" value="Rieske [2Fe-2S] iron-sulphur domain"/>
    <property type="match status" value="1"/>
</dbReference>
<keyword evidence="5" id="KW-1015">Disulfide bond</keyword>
<protein>
    <submittedName>
        <fullName evidence="8">FAD-dependent oxidoreductase</fullName>
    </submittedName>
</protein>
<evidence type="ECO:0000256" key="2">
    <source>
        <dbReference type="ARBA" id="ARBA00022723"/>
    </source>
</evidence>
<dbReference type="Pfam" id="PF00355">
    <property type="entry name" value="Rieske"/>
    <property type="match status" value="1"/>
</dbReference>
<dbReference type="RefSeq" id="WP_310922047.1">
    <property type="nucleotide sequence ID" value="NZ_JAMQOP010000001.1"/>
</dbReference>
<evidence type="ECO:0000256" key="5">
    <source>
        <dbReference type="ARBA" id="ARBA00023157"/>
    </source>
</evidence>
<keyword evidence="9" id="KW-1185">Reference proteome</keyword>
<dbReference type="SUPFAM" id="SSF51905">
    <property type="entry name" value="FAD/NAD(P)-binding domain"/>
    <property type="match status" value="1"/>
</dbReference>
<evidence type="ECO:0000313" key="8">
    <source>
        <dbReference type="EMBL" id="MDS0297259.1"/>
    </source>
</evidence>
<dbReference type="InterPro" id="IPR036188">
    <property type="entry name" value="FAD/NAD-bd_sf"/>
</dbReference>
<dbReference type="Pfam" id="PF01266">
    <property type="entry name" value="DAO"/>
    <property type="match status" value="1"/>
</dbReference>
<organism evidence="8 9">
    <name type="scientific">Halogeometricum salsisoli</name>
    <dbReference type="NCBI Taxonomy" id="2950536"/>
    <lineage>
        <taxon>Archaea</taxon>
        <taxon>Methanobacteriati</taxon>
        <taxon>Methanobacteriota</taxon>
        <taxon>Stenosarchaea group</taxon>
        <taxon>Halobacteria</taxon>
        <taxon>Halobacteriales</taxon>
        <taxon>Haloferacaceae</taxon>
        <taxon>Halogeometricum</taxon>
    </lineage>
</organism>
<dbReference type="PRINTS" id="PR00162">
    <property type="entry name" value="RIESKE"/>
</dbReference>
<dbReference type="Proteomes" id="UP001257060">
    <property type="component" value="Unassembled WGS sequence"/>
</dbReference>
<evidence type="ECO:0000256" key="3">
    <source>
        <dbReference type="ARBA" id="ARBA00023004"/>
    </source>
</evidence>
<comment type="caution">
    <text evidence="8">The sequence shown here is derived from an EMBL/GenBank/DDBJ whole genome shotgun (WGS) entry which is preliminary data.</text>
</comment>
<name>A0ABU2GAD5_9EURY</name>
<evidence type="ECO:0000256" key="6">
    <source>
        <dbReference type="SAM" id="MobiDB-lite"/>
    </source>
</evidence>
<proteinExistence type="predicted"/>
<keyword evidence="2" id="KW-0479">Metal-binding</keyword>
<evidence type="ECO:0000256" key="1">
    <source>
        <dbReference type="ARBA" id="ARBA00022714"/>
    </source>
</evidence>